<evidence type="ECO:0000313" key="8">
    <source>
        <dbReference type="WBParaSite" id="Minc3s06365g39722"/>
    </source>
</evidence>
<dbReference type="PANTHER" id="PTHR13023">
    <property type="entry name" value="APYRASE"/>
    <property type="match status" value="1"/>
</dbReference>
<dbReference type="InterPro" id="IPR036258">
    <property type="entry name" value="Apyrase_sf"/>
</dbReference>
<keyword evidence="2 6" id="KW-0479">Metal-binding</keyword>
<dbReference type="Gene3D" id="2.120.10.100">
    <property type="entry name" value="Apyrase"/>
    <property type="match status" value="1"/>
</dbReference>
<dbReference type="GO" id="GO:0045134">
    <property type="term" value="F:UDP phosphatase activity"/>
    <property type="evidence" value="ECO:0007669"/>
    <property type="project" value="TreeGrafter"/>
</dbReference>
<dbReference type="WBParaSite" id="Minc3s06365g39722">
    <property type="protein sequence ID" value="Minc3s06365g39722"/>
    <property type="gene ID" value="Minc3s06365g39722"/>
</dbReference>
<dbReference type="GO" id="GO:0004382">
    <property type="term" value="F:GDP phosphatase activity"/>
    <property type="evidence" value="ECO:0007669"/>
    <property type="project" value="TreeGrafter"/>
</dbReference>
<dbReference type="Pfam" id="PF06079">
    <property type="entry name" value="Apyrase"/>
    <property type="match status" value="1"/>
</dbReference>
<keyword evidence="4 6" id="KW-0106">Calcium</keyword>
<organism evidence="7 8">
    <name type="scientific">Meloidogyne incognita</name>
    <name type="common">Southern root-knot nematode worm</name>
    <name type="synonym">Oxyuris incognita</name>
    <dbReference type="NCBI Taxonomy" id="6306"/>
    <lineage>
        <taxon>Eukaryota</taxon>
        <taxon>Metazoa</taxon>
        <taxon>Ecdysozoa</taxon>
        <taxon>Nematoda</taxon>
        <taxon>Chromadorea</taxon>
        <taxon>Rhabditida</taxon>
        <taxon>Tylenchina</taxon>
        <taxon>Tylenchomorpha</taxon>
        <taxon>Tylenchoidea</taxon>
        <taxon>Meloidogynidae</taxon>
        <taxon>Meloidogyninae</taxon>
        <taxon>Meloidogyne</taxon>
        <taxon>Meloidogyne incognita group</taxon>
    </lineage>
</organism>
<dbReference type="SUPFAM" id="SSF101887">
    <property type="entry name" value="Apyrase"/>
    <property type="match status" value="1"/>
</dbReference>
<dbReference type="PANTHER" id="PTHR13023:SF3">
    <property type="entry name" value="SOLUBLE CALCIUM-ACTIVATED NUCLEOTIDASE 1"/>
    <property type="match status" value="1"/>
</dbReference>
<evidence type="ECO:0000256" key="6">
    <source>
        <dbReference type="PIRSR" id="PIRSR609283-1"/>
    </source>
</evidence>
<dbReference type="Proteomes" id="UP000887563">
    <property type="component" value="Unplaced"/>
</dbReference>
<protein>
    <submittedName>
        <fullName evidence="8">Uncharacterized protein</fullName>
    </submittedName>
</protein>
<keyword evidence="7" id="KW-1185">Reference proteome</keyword>
<dbReference type="GO" id="GO:0005509">
    <property type="term" value="F:calcium ion binding"/>
    <property type="evidence" value="ECO:0007669"/>
    <property type="project" value="InterPro"/>
</dbReference>
<dbReference type="GO" id="GO:0030166">
    <property type="term" value="P:proteoglycan biosynthetic process"/>
    <property type="evidence" value="ECO:0007669"/>
    <property type="project" value="TreeGrafter"/>
</dbReference>
<comment type="cofactor">
    <cofactor evidence="1 6">
        <name>Ca(2+)</name>
        <dbReference type="ChEBI" id="CHEBI:29108"/>
    </cofactor>
</comment>
<evidence type="ECO:0000256" key="1">
    <source>
        <dbReference type="ARBA" id="ARBA00001913"/>
    </source>
</evidence>
<evidence type="ECO:0000256" key="3">
    <source>
        <dbReference type="ARBA" id="ARBA00022801"/>
    </source>
</evidence>
<proteinExistence type="inferred from homology"/>
<keyword evidence="3" id="KW-0378">Hydrolase</keyword>
<reference evidence="8" key="1">
    <citation type="submission" date="2022-11" db="UniProtKB">
        <authorList>
            <consortium name="WormBaseParasite"/>
        </authorList>
    </citation>
    <scope>IDENTIFICATION</scope>
</reference>
<evidence type="ECO:0000313" key="7">
    <source>
        <dbReference type="Proteomes" id="UP000887563"/>
    </source>
</evidence>
<dbReference type="InterPro" id="IPR009283">
    <property type="entry name" value="Apyrase"/>
</dbReference>
<dbReference type="AlphaFoldDB" id="A0A914NH08"/>
<evidence type="ECO:0000256" key="4">
    <source>
        <dbReference type="ARBA" id="ARBA00022837"/>
    </source>
</evidence>
<accession>A0A914NH08</accession>
<evidence type="ECO:0000256" key="5">
    <source>
        <dbReference type="ARBA" id="ARBA00025738"/>
    </source>
</evidence>
<evidence type="ECO:0000256" key="2">
    <source>
        <dbReference type="ARBA" id="ARBA00022723"/>
    </source>
</evidence>
<name>A0A914NH08_MELIC</name>
<sequence>MRDSMWIKVININGEITSFNWIKNYDKLRNAKWFFLPRFASNVSPKDVKGEDYGTNLLLIADENFTKIETKRIGSIGDGSSGYTAFQFLPESNDEIIVAIKAKEYKGEPIATNISVFRHSDGKFLIENEKVDSKYKFEGLSFY</sequence>
<feature type="binding site" evidence="6">
    <location>
        <position position="138"/>
    </location>
    <ligand>
        <name>Ca(2+)</name>
        <dbReference type="ChEBI" id="CHEBI:29108"/>
    </ligand>
</feature>
<comment type="similarity">
    <text evidence="5">Belongs to the apyrase family.</text>
</comment>